<dbReference type="EMBL" id="JAJSOF020000033">
    <property type="protein sequence ID" value="KAJ4430443.1"/>
    <property type="molecule type" value="Genomic_DNA"/>
</dbReference>
<dbReference type="Proteomes" id="UP001148838">
    <property type="component" value="Unassembled WGS sequence"/>
</dbReference>
<protein>
    <submittedName>
        <fullName evidence="1">Uncharacterized protein</fullName>
    </submittedName>
</protein>
<proteinExistence type="predicted"/>
<organism evidence="1 2">
    <name type="scientific">Periplaneta americana</name>
    <name type="common">American cockroach</name>
    <name type="synonym">Blatta americana</name>
    <dbReference type="NCBI Taxonomy" id="6978"/>
    <lineage>
        <taxon>Eukaryota</taxon>
        <taxon>Metazoa</taxon>
        <taxon>Ecdysozoa</taxon>
        <taxon>Arthropoda</taxon>
        <taxon>Hexapoda</taxon>
        <taxon>Insecta</taxon>
        <taxon>Pterygota</taxon>
        <taxon>Neoptera</taxon>
        <taxon>Polyneoptera</taxon>
        <taxon>Dictyoptera</taxon>
        <taxon>Blattodea</taxon>
        <taxon>Blattoidea</taxon>
        <taxon>Blattidae</taxon>
        <taxon>Blattinae</taxon>
        <taxon>Periplaneta</taxon>
    </lineage>
</organism>
<comment type="caution">
    <text evidence="1">The sequence shown here is derived from an EMBL/GenBank/DDBJ whole genome shotgun (WGS) entry which is preliminary data.</text>
</comment>
<gene>
    <name evidence="1" type="ORF">ANN_22659</name>
</gene>
<accession>A0ABQ8S906</accession>
<evidence type="ECO:0000313" key="2">
    <source>
        <dbReference type="Proteomes" id="UP001148838"/>
    </source>
</evidence>
<name>A0ABQ8S906_PERAM</name>
<reference evidence="1 2" key="1">
    <citation type="journal article" date="2022" name="Allergy">
        <title>Genome assembly and annotation of Periplaneta americana reveal a comprehensive cockroach allergen profile.</title>
        <authorList>
            <person name="Wang L."/>
            <person name="Xiong Q."/>
            <person name="Saelim N."/>
            <person name="Wang L."/>
            <person name="Nong W."/>
            <person name="Wan A.T."/>
            <person name="Shi M."/>
            <person name="Liu X."/>
            <person name="Cao Q."/>
            <person name="Hui J.H.L."/>
            <person name="Sookrung N."/>
            <person name="Leung T.F."/>
            <person name="Tungtrongchitr A."/>
            <person name="Tsui S.K.W."/>
        </authorList>
    </citation>
    <scope>NUCLEOTIDE SEQUENCE [LARGE SCALE GENOMIC DNA]</scope>
    <source>
        <strain evidence="1">PWHHKU_190912</strain>
    </source>
</reference>
<sequence length="169" mass="18868">MDTLATQEILSLSTVPGNVMSPLFAYHHTHYSQASTSRQNIHGTIQTLLRRINQALATANNRAVTHYEVSELIGKAYLKPQTGEIGVKGFKATGLYPVIRNIFRILILKQPKKRKKTAKVYNLPNQALQSNFLLLHSQHPITMSLSVISSNTSHLNSSSSDSVYHQFLL</sequence>
<keyword evidence="2" id="KW-1185">Reference proteome</keyword>
<evidence type="ECO:0000313" key="1">
    <source>
        <dbReference type="EMBL" id="KAJ4430443.1"/>
    </source>
</evidence>